<organism evidence="1">
    <name type="scientific">Arundo donax</name>
    <name type="common">Giant reed</name>
    <name type="synonym">Donax arundinaceus</name>
    <dbReference type="NCBI Taxonomy" id="35708"/>
    <lineage>
        <taxon>Eukaryota</taxon>
        <taxon>Viridiplantae</taxon>
        <taxon>Streptophyta</taxon>
        <taxon>Embryophyta</taxon>
        <taxon>Tracheophyta</taxon>
        <taxon>Spermatophyta</taxon>
        <taxon>Magnoliopsida</taxon>
        <taxon>Liliopsida</taxon>
        <taxon>Poales</taxon>
        <taxon>Poaceae</taxon>
        <taxon>PACMAD clade</taxon>
        <taxon>Arundinoideae</taxon>
        <taxon>Arundineae</taxon>
        <taxon>Arundo</taxon>
    </lineage>
</organism>
<dbReference type="AlphaFoldDB" id="A0A0A9BTV0"/>
<protein>
    <submittedName>
        <fullName evidence="1">Uncharacterized protein</fullName>
    </submittedName>
</protein>
<dbReference type="EMBL" id="GBRH01230406">
    <property type="protein sequence ID" value="JAD67489.1"/>
    <property type="molecule type" value="Transcribed_RNA"/>
</dbReference>
<name>A0A0A9BTV0_ARUDO</name>
<sequence>MYLIISFAVYNQLITKFRNMFFFLLNRQENCPSYIK</sequence>
<reference evidence="1" key="1">
    <citation type="submission" date="2014-09" db="EMBL/GenBank/DDBJ databases">
        <authorList>
            <person name="Magalhaes I.L.F."/>
            <person name="Oliveira U."/>
            <person name="Santos F.R."/>
            <person name="Vidigal T.H.D.A."/>
            <person name="Brescovit A.D."/>
            <person name="Santos A.J."/>
        </authorList>
    </citation>
    <scope>NUCLEOTIDE SEQUENCE</scope>
    <source>
        <tissue evidence="1">Shoot tissue taken approximately 20 cm above the soil surface</tissue>
    </source>
</reference>
<evidence type="ECO:0000313" key="1">
    <source>
        <dbReference type="EMBL" id="JAD67489.1"/>
    </source>
</evidence>
<proteinExistence type="predicted"/>
<accession>A0A0A9BTV0</accession>
<reference evidence="1" key="2">
    <citation type="journal article" date="2015" name="Data Brief">
        <title>Shoot transcriptome of the giant reed, Arundo donax.</title>
        <authorList>
            <person name="Barrero R.A."/>
            <person name="Guerrero F.D."/>
            <person name="Moolhuijzen P."/>
            <person name="Goolsby J.A."/>
            <person name="Tidwell J."/>
            <person name="Bellgard S.E."/>
            <person name="Bellgard M.I."/>
        </authorList>
    </citation>
    <scope>NUCLEOTIDE SEQUENCE</scope>
    <source>
        <tissue evidence="1">Shoot tissue taken approximately 20 cm above the soil surface</tissue>
    </source>
</reference>